<dbReference type="Proteomes" id="UP000236732">
    <property type="component" value="Unassembled WGS sequence"/>
</dbReference>
<keyword evidence="4" id="KW-0804">Transcription</keyword>
<dbReference type="PANTHER" id="PTHR43133">
    <property type="entry name" value="RNA POLYMERASE ECF-TYPE SIGMA FACTO"/>
    <property type="match status" value="1"/>
</dbReference>
<dbReference type="PANTHER" id="PTHR43133:SF25">
    <property type="entry name" value="RNA POLYMERASE SIGMA FACTOR RFAY-RELATED"/>
    <property type="match status" value="1"/>
</dbReference>
<comment type="similarity">
    <text evidence="1">Belongs to the sigma-70 factor family. ECF subfamily.</text>
</comment>
<dbReference type="GO" id="GO:0003677">
    <property type="term" value="F:DNA binding"/>
    <property type="evidence" value="ECO:0007669"/>
    <property type="project" value="InterPro"/>
</dbReference>
<dbReference type="InterPro" id="IPR036388">
    <property type="entry name" value="WH-like_DNA-bd_sf"/>
</dbReference>
<sequence length="202" mass="22514">MMDRSIPPEIEIEQSDASLIDRSLREPEIFALVFDRHGAQVHRYLARRAGPADADDLMSETFLTAFKQRDRFTSSRSPTGALPWLLGIATNLLRMHQRSETRRWAAWARTGADPAVPAPADQVADRVDAEVTFRLMAGVLEELADGDRDALLLFAWAGLTYEEIAAALDVPTGTVRSRLHRARLRLRTALSTTNDDGNHDHG</sequence>
<evidence type="ECO:0000256" key="2">
    <source>
        <dbReference type="ARBA" id="ARBA00023015"/>
    </source>
</evidence>
<name>A0A1H6ERW5_9ACTN</name>
<keyword evidence="3" id="KW-0731">Sigma factor</keyword>
<evidence type="ECO:0000256" key="4">
    <source>
        <dbReference type="ARBA" id="ARBA00023163"/>
    </source>
</evidence>
<dbReference type="InterPro" id="IPR013249">
    <property type="entry name" value="RNA_pol_sigma70_r4_t2"/>
</dbReference>
<keyword evidence="2" id="KW-0805">Transcription regulation</keyword>
<feature type="domain" description="RNA polymerase sigma-70 region 2" evidence="5">
    <location>
        <begin position="34"/>
        <end position="103"/>
    </location>
</feature>
<evidence type="ECO:0000256" key="3">
    <source>
        <dbReference type="ARBA" id="ARBA00023082"/>
    </source>
</evidence>
<protein>
    <submittedName>
        <fullName evidence="7">RNA polymerase sigma-70 factor, ECF subfamily</fullName>
    </submittedName>
</protein>
<dbReference type="EMBL" id="FNVT01000014">
    <property type="protein sequence ID" value="SEG99831.1"/>
    <property type="molecule type" value="Genomic_DNA"/>
</dbReference>
<evidence type="ECO:0000259" key="5">
    <source>
        <dbReference type="Pfam" id="PF04542"/>
    </source>
</evidence>
<dbReference type="Pfam" id="PF04542">
    <property type="entry name" value="Sigma70_r2"/>
    <property type="match status" value="1"/>
</dbReference>
<evidence type="ECO:0000259" key="6">
    <source>
        <dbReference type="Pfam" id="PF08281"/>
    </source>
</evidence>
<dbReference type="SUPFAM" id="SSF88659">
    <property type="entry name" value="Sigma3 and sigma4 domains of RNA polymerase sigma factors"/>
    <property type="match status" value="1"/>
</dbReference>
<dbReference type="Gene3D" id="1.10.10.10">
    <property type="entry name" value="Winged helix-like DNA-binding domain superfamily/Winged helix DNA-binding domain"/>
    <property type="match status" value="1"/>
</dbReference>
<dbReference type="GO" id="GO:0016987">
    <property type="term" value="F:sigma factor activity"/>
    <property type="evidence" value="ECO:0007669"/>
    <property type="project" value="UniProtKB-KW"/>
</dbReference>
<dbReference type="GO" id="GO:0006352">
    <property type="term" value="P:DNA-templated transcription initiation"/>
    <property type="evidence" value="ECO:0007669"/>
    <property type="project" value="InterPro"/>
</dbReference>
<dbReference type="RefSeq" id="WP_235030653.1">
    <property type="nucleotide sequence ID" value="NZ_FNVT01000014.1"/>
</dbReference>
<dbReference type="InterPro" id="IPR013325">
    <property type="entry name" value="RNA_pol_sigma_r2"/>
</dbReference>
<evidence type="ECO:0000256" key="1">
    <source>
        <dbReference type="ARBA" id="ARBA00010641"/>
    </source>
</evidence>
<accession>A0A1H6ERW5</accession>
<dbReference type="Pfam" id="PF08281">
    <property type="entry name" value="Sigma70_r4_2"/>
    <property type="match status" value="1"/>
</dbReference>
<dbReference type="InterPro" id="IPR007627">
    <property type="entry name" value="RNA_pol_sigma70_r2"/>
</dbReference>
<dbReference type="NCBIfam" id="TIGR02937">
    <property type="entry name" value="sigma70-ECF"/>
    <property type="match status" value="1"/>
</dbReference>
<gene>
    <name evidence="7" type="ORF">SAMN05444920_114107</name>
</gene>
<dbReference type="InterPro" id="IPR013324">
    <property type="entry name" value="RNA_pol_sigma_r3/r4-like"/>
</dbReference>
<dbReference type="InterPro" id="IPR039425">
    <property type="entry name" value="RNA_pol_sigma-70-like"/>
</dbReference>
<evidence type="ECO:0000313" key="7">
    <source>
        <dbReference type="EMBL" id="SEG99831.1"/>
    </source>
</evidence>
<dbReference type="Gene3D" id="1.10.1740.10">
    <property type="match status" value="1"/>
</dbReference>
<dbReference type="AlphaFoldDB" id="A0A1H6ERW5"/>
<organism evidence="7 8">
    <name type="scientific">Nonomuraea solani</name>
    <dbReference type="NCBI Taxonomy" id="1144553"/>
    <lineage>
        <taxon>Bacteria</taxon>
        <taxon>Bacillati</taxon>
        <taxon>Actinomycetota</taxon>
        <taxon>Actinomycetes</taxon>
        <taxon>Streptosporangiales</taxon>
        <taxon>Streptosporangiaceae</taxon>
        <taxon>Nonomuraea</taxon>
    </lineage>
</organism>
<dbReference type="InterPro" id="IPR014284">
    <property type="entry name" value="RNA_pol_sigma-70_dom"/>
</dbReference>
<proteinExistence type="inferred from homology"/>
<feature type="domain" description="RNA polymerase sigma factor 70 region 4 type 2" evidence="6">
    <location>
        <begin position="139"/>
        <end position="186"/>
    </location>
</feature>
<evidence type="ECO:0000313" key="8">
    <source>
        <dbReference type="Proteomes" id="UP000236732"/>
    </source>
</evidence>
<dbReference type="SUPFAM" id="SSF88946">
    <property type="entry name" value="Sigma2 domain of RNA polymerase sigma factors"/>
    <property type="match status" value="1"/>
</dbReference>
<reference evidence="7 8" key="1">
    <citation type="submission" date="2016-10" db="EMBL/GenBank/DDBJ databases">
        <authorList>
            <person name="de Groot N.N."/>
        </authorList>
    </citation>
    <scope>NUCLEOTIDE SEQUENCE [LARGE SCALE GENOMIC DNA]</scope>
    <source>
        <strain evidence="7 8">CGMCC 4.7037</strain>
    </source>
</reference>
<keyword evidence="8" id="KW-1185">Reference proteome</keyword>